<evidence type="ECO:0000256" key="7">
    <source>
        <dbReference type="HAMAP-Rule" id="MF_00001"/>
    </source>
</evidence>
<evidence type="ECO:0000313" key="11">
    <source>
        <dbReference type="Proteomes" id="UP001258181"/>
    </source>
</evidence>
<feature type="domain" description="Aspartate/ornithine carbamoyltransferase Asp/Orn-binding" evidence="8">
    <location>
        <begin position="146"/>
        <end position="288"/>
    </location>
</feature>
<evidence type="ECO:0000259" key="8">
    <source>
        <dbReference type="Pfam" id="PF00185"/>
    </source>
</evidence>
<dbReference type="InterPro" id="IPR036901">
    <property type="entry name" value="Asp/Orn_carbamoylTrfase_sf"/>
</dbReference>
<reference evidence="10 11" key="1">
    <citation type="submission" date="2023-07" db="EMBL/GenBank/DDBJ databases">
        <title>Sorghum-associated microbial communities from plants grown in Nebraska, USA.</title>
        <authorList>
            <person name="Schachtman D."/>
        </authorList>
    </citation>
    <scope>NUCLEOTIDE SEQUENCE [LARGE SCALE GENOMIC DNA]</scope>
    <source>
        <strain evidence="10 11">BE211</strain>
    </source>
</reference>
<feature type="binding site" evidence="7">
    <location>
        <position position="160"/>
    </location>
    <ligand>
        <name>L-aspartate</name>
        <dbReference type="ChEBI" id="CHEBI:29991"/>
    </ligand>
</feature>
<evidence type="ECO:0000256" key="3">
    <source>
        <dbReference type="ARBA" id="ARBA00022679"/>
    </source>
</evidence>
<dbReference type="EMBL" id="JAVDWA010000008">
    <property type="protein sequence ID" value="MDR7074497.1"/>
    <property type="molecule type" value="Genomic_DNA"/>
</dbReference>
<comment type="function">
    <text evidence="5 7">Catalyzes the condensation of carbamoyl phosphate and aspartate to form carbamoyl aspartate and inorganic phosphate, the committed step in the de novo pyrimidine nucleotide biosynthesis pathway.</text>
</comment>
<keyword evidence="3 7" id="KW-0808">Transferase</keyword>
<dbReference type="NCBIfam" id="NF002032">
    <property type="entry name" value="PRK00856.1"/>
    <property type="match status" value="1"/>
</dbReference>
<evidence type="ECO:0000256" key="1">
    <source>
        <dbReference type="ARBA" id="ARBA00004852"/>
    </source>
</evidence>
<dbReference type="HAMAP" id="MF_00001">
    <property type="entry name" value="Asp_carb_tr"/>
    <property type="match status" value="1"/>
</dbReference>
<dbReference type="PANTHER" id="PTHR45753:SF6">
    <property type="entry name" value="ASPARTATE CARBAMOYLTRANSFERASE"/>
    <property type="match status" value="1"/>
</dbReference>
<dbReference type="Gene3D" id="3.40.50.1370">
    <property type="entry name" value="Aspartate/ornithine carbamoyltransferase"/>
    <property type="match status" value="2"/>
</dbReference>
<evidence type="ECO:0000313" key="10">
    <source>
        <dbReference type="EMBL" id="MDR7074497.1"/>
    </source>
</evidence>
<dbReference type="EC" id="2.1.3.2" evidence="7"/>
<dbReference type="Pfam" id="PF02729">
    <property type="entry name" value="OTCace_N"/>
    <property type="match status" value="1"/>
</dbReference>
<feature type="domain" description="Aspartate/ornithine carbamoyltransferase carbamoyl-P binding" evidence="9">
    <location>
        <begin position="3"/>
        <end position="140"/>
    </location>
</feature>
<feature type="binding site" evidence="7">
    <location>
        <position position="50"/>
    </location>
    <ligand>
        <name>carbamoyl phosphate</name>
        <dbReference type="ChEBI" id="CHEBI:58228"/>
    </ligand>
</feature>
<comment type="pathway">
    <text evidence="1 7">Pyrimidine metabolism; UMP biosynthesis via de novo pathway; (S)-dihydroorotate from bicarbonate: step 2/3.</text>
</comment>
<evidence type="ECO:0000256" key="2">
    <source>
        <dbReference type="ARBA" id="ARBA00008896"/>
    </source>
</evidence>
<keyword evidence="11" id="KW-1185">Reference proteome</keyword>
<accession>A0ABU1U4T9</accession>
<dbReference type="PANTHER" id="PTHR45753">
    <property type="entry name" value="ORNITHINE CARBAMOYLTRANSFERASE, MITOCHONDRIAL"/>
    <property type="match status" value="1"/>
</dbReference>
<evidence type="ECO:0000256" key="6">
    <source>
        <dbReference type="ARBA" id="ARBA00048859"/>
    </source>
</evidence>
<comment type="similarity">
    <text evidence="2 7">Belongs to the aspartate/ornithine carbamoyltransferase superfamily. ATCase family.</text>
</comment>
<feature type="binding site" evidence="7">
    <location>
        <position position="127"/>
    </location>
    <ligand>
        <name>carbamoyl phosphate</name>
        <dbReference type="ChEBI" id="CHEBI:58228"/>
    </ligand>
</feature>
<feature type="binding site" evidence="7">
    <location>
        <position position="77"/>
    </location>
    <ligand>
        <name>L-aspartate</name>
        <dbReference type="ChEBI" id="CHEBI:29991"/>
    </ligand>
</feature>
<dbReference type="PROSITE" id="PS00097">
    <property type="entry name" value="CARBAMOYLTRANSFERASE"/>
    <property type="match status" value="1"/>
</dbReference>
<name>A0ABU1U4T9_9BACL</name>
<feature type="binding site" evidence="7">
    <location>
        <position position="49"/>
    </location>
    <ligand>
        <name>carbamoyl phosphate</name>
        <dbReference type="ChEBI" id="CHEBI:58228"/>
    </ligand>
</feature>
<organism evidence="10 11">
    <name type="scientific">Fictibacillus barbaricus</name>
    <dbReference type="NCBI Taxonomy" id="182136"/>
    <lineage>
        <taxon>Bacteria</taxon>
        <taxon>Bacillati</taxon>
        <taxon>Bacillota</taxon>
        <taxon>Bacilli</taxon>
        <taxon>Bacillales</taxon>
        <taxon>Fictibacillaceae</taxon>
        <taxon>Fictibacillus</taxon>
    </lineage>
</organism>
<evidence type="ECO:0000256" key="4">
    <source>
        <dbReference type="ARBA" id="ARBA00022975"/>
    </source>
</evidence>
<dbReference type="PRINTS" id="PR00101">
    <property type="entry name" value="ATCASE"/>
</dbReference>
<sequence length="309" mass="35373">MNHLLSMNELSLNDIQYILNKATDYIKGRKEHRMQDFMVANLFFEPSTRTKFSFEAAEHRLGIKALNVEGSTSSLQKGETLYDTLRTLEEIGVSAFVIRHPQDRYFDGLAEKVNVPIINAGDGCGNHPTQSLLDLLTIQQEFIVLQGLTVVIVGDILHSRVARSNAEVLRKMGAKVLFSGPKEWFVDEWRKDFIPMDEAVKTADVMMMLRIQHERHTKSMLLPKEEYHQKFGLTVEREQNMKSHSIIMHPAPVNRGVELADELVECQRSRIFKQVQNGVYIRMAVLKWALTTNQEAVANGLFTKKWQSS</sequence>
<keyword evidence="4 7" id="KW-0665">Pyrimidine biosynthesis</keyword>
<evidence type="ECO:0000259" key="9">
    <source>
        <dbReference type="Pfam" id="PF02729"/>
    </source>
</evidence>
<proteinExistence type="inferred from homology"/>
<dbReference type="RefSeq" id="WP_310261540.1">
    <property type="nucleotide sequence ID" value="NZ_JAVDWA010000008.1"/>
</dbReference>
<dbReference type="InterPro" id="IPR006130">
    <property type="entry name" value="Asp/Orn_carbamoylTrfase"/>
</dbReference>
<comment type="subunit">
    <text evidence="7">Heterododecamer (2C3:3R2) of six catalytic PyrB chains organized as two trimers (C3), and six regulatory PyrI chains organized as three dimers (R2).</text>
</comment>
<gene>
    <name evidence="7" type="primary">pyrB</name>
    <name evidence="10" type="ORF">J2X07_003494</name>
</gene>
<dbReference type="PRINTS" id="PR00100">
    <property type="entry name" value="AOTCASE"/>
</dbReference>
<dbReference type="Pfam" id="PF00185">
    <property type="entry name" value="OTCace"/>
    <property type="match status" value="1"/>
</dbReference>
<feature type="binding site" evidence="7">
    <location>
        <position position="210"/>
    </location>
    <ligand>
        <name>L-aspartate</name>
        <dbReference type="ChEBI" id="CHEBI:29991"/>
    </ligand>
</feature>
<comment type="caution">
    <text evidence="10">The sequence shown here is derived from an EMBL/GenBank/DDBJ whole genome shotgun (WGS) entry which is preliminary data.</text>
</comment>
<dbReference type="GO" id="GO:0004070">
    <property type="term" value="F:aspartate carbamoyltransferase activity"/>
    <property type="evidence" value="ECO:0007669"/>
    <property type="project" value="UniProtKB-EC"/>
</dbReference>
<feature type="binding site" evidence="7">
    <location>
        <position position="99"/>
    </location>
    <ligand>
        <name>carbamoyl phosphate</name>
        <dbReference type="ChEBI" id="CHEBI:58228"/>
    </ligand>
</feature>
<dbReference type="InterPro" id="IPR006132">
    <property type="entry name" value="Asp/Orn_carbamoyltranf_P-bd"/>
</dbReference>
<feature type="binding site" evidence="7">
    <location>
        <position position="251"/>
    </location>
    <ligand>
        <name>carbamoyl phosphate</name>
        <dbReference type="ChEBI" id="CHEBI:58228"/>
    </ligand>
</feature>
<dbReference type="SUPFAM" id="SSF53671">
    <property type="entry name" value="Aspartate/ornithine carbamoyltransferase"/>
    <property type="match status" value="1"/>
</dbReference>
<feature type="binding site" evidence="7">
    <location>
        <position position="130"/>
    </location>
    <ligand>
        <name>carbamoyl phosphate</name>
        <dbReference type="ChEBI" id="CHEBI:58228"/>
    </ligand>
</feature>
<dbReference type="InterPro" id="IPR006131">
    <property type="entry name" value="Asp_carbamoyltransf_Asp/Orn-bd"/>
</dbReference>
<comment type="catalytic activity">
    <reaction evidence="6 7">
        <text>carbamoyl phosphate + L-aspartate = N-carbamoyl-L-aspartate + phosphate + H(+)</text>
        <dbReference type="Rhea" id="RHEA:20013"/>
        <dbReference type="ChEBI" id="CHEBI:15378"/>
        <dbReference type="ChEBI" id="CHEBI:29991"/>
        <dbReference type="ChEBI" id="CHEBI:32814"/>
        <dbReference type="ChEBI" id="CHEBI:43474"/>
        <dbReference type="ChEBI" id="CHEBI:58228"/>
        <dbReference type="EC" id="2.1.3.2"/>
    </reaction>
</comment>
<protein>
    <recommendedName>
        <fullName evidence="7">Aspartate carbamoyltransferase</fullName>
        <ecNumber evidence="7">2.1.3.2</ecNumber>
    </recommendedName>
    <alternativeName>
        <fullName evidence="7">Aspartate transcarbamylase</fullName>
        <shortName evidence="7">ATCase</shortName>
    </alternativeName>
</protein>
<feature type="binding site" evidence="7">
    <location>
        <position position="252"/>
    </location>
    <ligand>
        <name>carbamoyl phosphate</name>
        <dbReference type="ChEBI" id="CHEBI:58228"/>
    </ligand>
</feature>
<evidence type="ECO:0000256" key="5">
    <source>
        <dbReference type="ARBA" id="ARBA00043884"/>
    </source>
</evidence>
<dbReference type="Proteomes" id="UP001258181">
    <property type="component" value="Unassembled WGS sequence"/>
</dbReference>
<dbReference type="InterPro" id="IPR002082">
    <property type="entry name" value="Asp_carbamoyltransf"/>
</dbReference>
<dbReference type="NCBIfam" id="TIGR00670">
    <property type="entry name" value="asp_carb_tr"/>
    <property type="match status" value="1"/>
</dbReference>